<feature type="transmembrane region" description="Helical" evidence="6">
    <location>
        <begin position="224"/>
        <end position="242"/>
    </location>
</feature>
<dbReference type="AlphaFoldDB" id="A0A327KDX1"/>
<accession>A0A327KDX1</accession>
<name>A0A327KDX1_9BRAD</name>
<dbReference type="GO" id="GO:0005886">
    <property type="term" value="C:plasma membrane"/>
    <property type="evidence" value="ECO:0007669"/>
    <property type="project" value="UniProtKB-SubCell"/>
</dbReference>
<keyword evidence="3 6" id="KW-0812">Transmembrane</keyword>
<feature type="transmembrane region" description="Helical" evidence="6">
    <location>
        <begin position="154"/>
        <end position="173"/>
    </location>
</feature>
<comment type="caution">
    <text evidence="7">The sequence shown here is derived from an EMBL/GenBank/DDBJ whole genome shotgun (WGS) entry which is preliminary data.</text>
</comment>
<feature type="transmembrane region" description="Helical" evidence="6">
    <location>
        <begin position="254"/>
        <end position="277"/>
    </location>
</feature>
<reference evidence="7 8" key="1">
    <citation type="submission" date="2017-07" db="EMBL/GenBank/DDBJ databases">
        <title>Draft Genome Sequences of Select Purple Nonsulfur Bacteria.</title>
        <authorList>
            <person name="Lasarre B."/>
            <person name="Mckinlay J.B."/>
        </authorList>
    </citation>
    <scope>NUCLEOTIDE SEQUENCE [LARGE SCALE GENOMIC DNA]</scope>
    <source>
        <strain evidence="7 8">DSM 11907</strain>
    </source>
</reference>
<proteinExistence type="predicted"/>
<evidence type="ECO:0000256" key="4">
    <source>
        <dbReference type="ARBA" id="ARBA00022989"/>
    </source>
</evidence>
<dbReference type="InterPro" id="IPR019108">
    <property type="entry name" value="Caa3_assmbl_CtaG-rel"/>
</dbReference>
<dbReference type="EMBL" id="NPEU01000226">
    <property type="protein sequence ID" value="RAI36226.1"/>
    <property type="molecule type" value="Genomic_DNA"/>
</dbReference>
<keyword evidence="5 6" id="KW-0472">Membrane</keyword>
<keyword evidence="4 6" id="KW-1133">Transmembrane helix</keyword>
<sequence length="351" mass="35901">MSRYVFDGAVARGLIAVFLDRTGGATIGSCARGDVMRPFRLILAVTAAGLAGAVLGVLLGPSTGPVERLISLCLAGATALTPTTVASAWSLAPATLLPVLLLPALFLSAVVARWREGTAPPAWRIVLFGTGWLLLVVAVVSPLCRLAAHLAWAHMVQHVILVALAPPLLLLGARSVWAGPEDARAREAGVASWLGRPAGAGLAYGAAIWFWHVPGFYEAALRDGGLHLVMLGTLLGVSLTFWHSLLVAARSGAGAALAAAPVLLATLMHTGMLGALLTFSPGLWFPLMAQGALAFGLSPLADQQLAGLIMWVPMGLVYMAAALGLVARGLAATGDADEACGPASAGTGPLR</sequence>
<evidence type="ECO:0000256" key="5">
    <source>
        <dbReference type="ARBA" id="ARBA00023136"/>
    </source>
</evidence>
<gene>
    <name evidence="7" type="ORF">CH338_17915</name>
</gene>
<feature type="transmembrane region" description="Helical" evidence="6">
    <location>
        <begin position="95"/>
        <end position="114"/>
    </location>
</feature>
<keyword evidence="8" id="KW-1185">Reference proteome</keyword>
<protein>
    <recommendedName>
        <fullName evidence="9">Cytochrome c oxidase assembly protein</fullName>
    </recommendedName>
</protein>
<dbReference type="Pfam" id="PF09678">
    <property type="entry name" value="Caa3_CtaG"/>
    <property type="match status" value="1"/>
</dbReference>
<evidence type="ECO:0000256" key="2">
    <source>
        <dbReference type="ARBA" id="ARBA00022475"/>
    </source>
</evidence>
<feature type="transmembrane region" description="Helical" evidence="6">
    <location>
        <begin position="126"/>
        <end position="148"/>
    </location>
</feature>
<evidence type="ECO:0000313" key="7">
    <source>
        <dbReference type="EMBL" id="RAI36226.1"/>
    </source>
</evidence>
<feature type="transmembrane region" description="Helical" evidence="6">
    <location>
        <begin position="41"/>
        <end position="60"/>
    </location>
</feature>
<evidence type="ECO:0000256" key="1">
    <source>
        <dbReference type="ARBA" id="ARBA00004651"/>
    </source>
</evidence>
<organism evidence="7 8">
    <name type="scientific">Rhodoplanes elegans</name>
    <dbReference type="NCBI Taxonomy" id="29408"/>
    <lineage>
        <taxon>Bacteria</taxon>
        <taxon>Pseudomonadati</taxon>
        <taxon>Pseudomonadota</taxon>
        <taxon>Alphaproteobacteria</taxon>
        <taxon>Hyphomicrobiales</taxon>
        <taxon>Nitrobacteraceae</taxon>
        <taxon>Rhodoplanes</taxon>
    </lineage>
</organism>
<feature type="transmembrane region" description="Helical" evidence="6">
    <location>
        <begin position="308"/>
        <end position="327"/>
    </location>
</feature>
<evidence type="ECO:0008006" key="9">
    <source>
        <dbReference type="Google" id="ProtNLM"/>
    </source>
</evidence>
<feature type="transmembrane region" description="Helical" evidence="6">
    <location>
        <begin position="193"/>
        <end position="212"/>
    </location>
</feature>
<comment type="subcellular location">
    <subcellularLocation>
        <location evidence="1">Cell membrane</location>
        <topology evidence="1">Multi-pass membrane protein</topology>
    </subcellularLocation>
</comment>
<dbReference type="Proteomes" id="UP000248863">
    <property type="component" value="Unassembled WGS sequence"/>
</dbReference>
<keyword evidence="2" id="KW-1003">Cell membrane</keyword>
<evidence type="ECO:0000256" key="3">
    <source>
        <dbReference type="ARBA" id="ARBA00022692"/>
    </source>
</evidence>
<evidence type="ECO:0000256" key="6">
    <source>
        <dbReference type="SAM" id="Phobius"/>
    </source>
</evidence>
<evidence type="ECO:0000313" key="8">
    <source>
        <dbReference type="Proteomes" id="UP000248863"/>
    </source>
</evidence>